<sequence length="303" mass="32042">MAESDLRQAMPVLARLGLPLLAHAELPGPIAAVAAALKGRDPRRYATWLASRPPAAEVEAVRLLLGLAEETGCAVHIVHLATEAALPELQRARARGLPVTVETCPHYLTFTAEEIADGDTPYKCAPPIRERENREALWDGLGGGVIDLVASDHSPCPPGLKRLDTGDLMSAWGGIASLEVTLSAVWTGARARGLAPGDVARWMAQAPARLAGLKGRKGVIAVGADADLVVWDPNAEWSVLGERLHQRHPVTPYDGRRLAGVVRATFVRGVRVFARGEAGDEFPGPPAGRLLLEPRQAVAAGGA</sequence>
<dbReference type="AlphaFoldDB" id="A0A538TZM6"/>
<dbReference type="Proteomes" id="UP000319771">
    <property type="component" value="Unassembled WGS sequence"/>
</dbReference>
<dbReference type="SUPFAM" id="SSF51556">
    <property type="entry name" value="Metallo-dependent hydrolases"/>
    <property type="match status" value="1"/>
</dbReference>
<gene>
    <name evidence="2" type="ORF">E6K81_15685</name>
</gene>
<evidence type="ECO:0000313" key="3">
    <source>
        <dbReference type="Proteomes" id="UP000319771"/>
    </source>
</evidence>
<evidence type="ECO:0000259" key="1">
    <source>
        <dbReference type="Pfam" id="PF01979"/>
    </source>
</evidence>
<dbReference type="InterPro" id="IPR032466">
    <property type="entry name" value="Metal_Hydrolase"/>
</dbReference>
<comment type="caution">
    <text evidence="2">The sequence shown here is derived from an EMBL/GenBank/DDBJ whole genome shotgun (WGS) entry which is preliminary data.</text>
</comment>
<dbReference type="InterPro" id="IPR050138">
    <property type="entry name" value="DHOase/Allantoinase_Hydrolase"/>
</dbReference>
<dbReference type="PANTHER" id="PTHR43668:SF2">
    <property type="entry name" value="ALLANTOINASE"/>
    <property type="match status" value="1"/>
</dbReference>
<dbReference type="InterPro" id="IPR011059">
    <property type="entry name" value="Metal-dep_hydrolase_composite"/>
</dbReference>
<proteinExistence type="predicted"/>
<feature type="domain" description="Amidohydrolase-related" evidence="1">
    <location>
        <begin position="5"/>
        <end position="271"/>
    </location>
</feature>
<evidence type="ECO:0000313" key="2">
    <source>
        <dbReference type="EMBL" id="TMQ69106.1"/>
    </source>
</evidence>
<organism evidence="2 3">
    <name type="scientific">Eiseniibacteriota bacterium</name>
    <dbReference type="NCBI Taxonomy" id="2212470"/>
    <lineage>
        <taxon>Bacteria</taxon>
        <taxon>Candidatus Eiseniibacteriota</taxon>
    </lineage>
</organism>
<dbReference type="InterPro" id="IPR006680">
    <property type="entry name" value="Amidohydro-rel"/>
</dbReference>
<dbReference type="GO" id="GO:0005737">
    <property type="term" value="C:cytoplasm"/>
    <property type="evidence" value="ECO:0007669"/>
    <property type="project" value="TreeGrafter"/>
</dbReference>
<dbReference type="SUPFAM" id="SSF51338">
    <property type="entry name" value="Composite domain of metallo-dependent hydrolases"/>
    <property type="match status" value="1"/>
</dbReference>
<dbReference type="Gene3D" id="3.20.20.140">
    <property type="entry name" value="Metal-dependent hydrolases"/>
    <property type="match status" value="1"/>
</dbReference>
<dbReference type="GO" id="GO:0004038">
    <property type="term" value="F:allantoinase activity"/>
    <property type="evidence" value="ECO:0007669"/>
    <property type="project" value="TreeGrafter"/>
</dbReference>
<dbReference type="PANTHER" id="PTHR43668">
    <property type="entry name" value="ALLANTOINASE"/>
    <property type="match status" value="1"/>
</dbReference>
<dbReference type="GO" id="GO:0006145">
    <property type="term" value="P:purine nucleobase catabolic process"/>
    <property type="evidence" value="ECO:0007669"/>
    <property type="project" value="TreeGrafter"/>
</dbReference>
<protein>
    <recommendedName>
        <fullName evidence="1">Amidohydrolase-related domain-containing protein</fullName>
    </recommendedName>
</protein>
<name>A0A538TZM6_UNCEI</name>
<accession>A0A538TZM6</accession>
<reference evidence="2 3" key="1">
    <citation type="journal article" date="2019" name="Nat. Microbiol.">
        <title>Mediterranean grassland soil C-N compound turnover is dependent on rainfall and depth, and is mediated by genomically divergent microorganisms.</title>
        <authorList>
            <person name="Diamond S."/>
            <person name="Andeer P.F."/>
            <person name="Li Z."/>
            <person name="Crits-Christoph A."/>
            <person name="Burstein D."/>
            <person name="Anantharaman K."/>
            <person name="Lane K.R."/>
            <person name="Thomas B.C."/>
            <person name="Pan C."/>
            <person name="Northen T.R."/>
            <person name="Banfield J.F."/>
        </authorList>
    </citation>
    <scope>NUCLEOTIDE SEQUENCE [LARGE SCALE GENOMIC DNA]</scope>
    <source>
        <strain evidence="2">WS_11</strain>
    </source>
</reference>
<dbReference type="Pfam" id="PF01979">
    <property type="entry name" value="Amidohydro_1"/>
    <property type="match status" value="1"/>
</dbReference>
<dbReference type="EMBL" id="VBPB01000340">
    <property type="protein sequence ID" value="TMQ69106.1"/>
    <property type="molecule type" value="Genomic_DNA"/>
</dbReference>